<feature type="transmembrane region" description="Helical" evidence="7">
    <location>
        <begin position="248"/>
        <end position="270"/>
    </location>
</feature>
<evidence type="ECO:0000313" key="9">
    <source>
        <dbReference type="EMBL" id="SDN55344.1"/>
    </source>
</evidence>
<feature type="transmembrane region" description="Helical" evidence="7">
    <location>
        <begin position="293"/>
        <end position="321"/>
    </location>
</feature>
<feature type="transmembrane region" description="Helical" evidence="7">
    <location>
        <begin position="192"/>
        <end position="210"/>
    </location>
</feature>
<keyword evidence="4 7" id="KW-0812">Transmembrane</keyword>
<feature type="transmembrane region" description="Helical" evidence="7">
    <location>
        <begin position="137"/>
        <end position="158"/>
    </location>
</feature>
<dbReference type="GO" id="GO:0005886">
    <property type="term" value="C:plasma membrane"/>
    <property type="evidence" value="ECO:0007669"/>
    <property type="project" value="UniProtKB-SubCell"/>
</dbReference>
<evidence type="ECO:0000256" key="5">
    <source>
        <dbReference type="ARBA" id="ARBA00022989"/>
    </source>
</evidence>
<evidence type="ECO:0000256" key="2">
    <source>
        <dbReference type="ARBA" id="ARBA00022448"/>
    </source>
</evidence>
<keyword evidence="6 7" id="KW-0472">Membrane</keyword>
<reference evidence="10" key="1">
    <citation type="submission" date="2016-10" db="EMBL/GenBank/DDBJ databases">
        <authorList>
            <person name="Varghese N."/>
            <person name="Submissions S."/>
        </authorList>
    </citation>
    <scope>NUCLEOTIDE SEQUENCE [LARGE SCALE GENOMIC DNA]</scope>
    <source>
        <strain evidence="10">DSM 45843</strain>
    </source>
</reference>
<gene>
    <name evidence="9" type="ORF">SAMN05660199_00261</name>
</gene>
<dbReference type="SUPFAM" id="SSF161098">
    <property type="entry name" value="MetI-like"/>
    <property type="match status" value="1"/>
</dbReference>
<evidence type="ECO:0000256" key="6">
    <source>
        <dbReference type="ARBA" id="ARBA00023136"/>
    </source>
</evidence>
<feature type="transmembrane region" description="Helical" evidence="7">
    <location>
        <begin position="104"/>
        <end position="125"/>
    </location>
</feature>
<feature type="transmembrane region" description="Helical" evidence="7">
    <location>
        <begin position="12"/>
        <end position="31"/>
    </location>
</feature>
<feature type="domain" description="ABC transmembrane type-1" evidence="8">
    <location>
        <begin position="98"/>
        <end position="314"/>
    </location>
</feature>
<keyword evidence="2 7" id="KW-0813">Transport</keyword>
<comment type="similarity">
    <text evidence="7">Belongs to the binding-protein-dependent transport system permease family.</text>
</comment>
<comment type="subcellular location">
    <subcellularLocation>
        <location evidence="1 7">Cell membrane</location>
        <topology evidence="1 7">Multi-pass membrane protein</topology>
    </subcellularLocation>
</comment>
<organism evidence="9 10">
    <name type="scientific">Klenkia soli</name>
    <dbReference type="NCBI Taxonomy" id="1052260"/>
    <lineage>
        <taxon>Bacteria</taxon>
        <taxon>Bacillati</taxon>
        <taxon>Actinomycetota</taxon>
        <taxon>Actinomycetes</taxon>
        <taxon>Geodermatophilales</taxon>
        <taxon>Geodermatophilaceae</taxon>
        <taxon>Klenkia</taxon>
    </lineage>
</organism>
<sequence length="327" mass="35459">MGRFLLKRLANYVVLVVVATTLAYIVASLALNPRSTYEGRNPPPPAAVVEQQLTAYGVNDKDPLLGRYADWIGGVVLHGDFGQTVRGQDINDQLGSRALVSLRLLVLGSIIGAVVGVLAGVVSAIKKYKVTDRAITAYSFFFIATPVFFTAVLLKFGALSVNDAVGSTVLYYTGYETPNLQAGFWGHVADQVGHLILPTLSIALGQIAYFSRYQRNAMLDVMNSDFLRTAEAKGLTRRKALYKHGLRTALIPMATLLAYSFGTLAVGATFTEKIFGWHGMGEWLVDSITSQDINVVATVTLFTAVFILISGFLADVIYAVLDPRVRV</sequence>
<evidence type="ECO:0000256" key="3">
    <source>
        <dbReference type="ARBA" id="ARBA00022475"/>
    </source>
</evidence>
<dbReference type="Proteomes" id="UP000199088">
    <property type="component" value="Unassembled WGS sequence"/>
</dbReference>
<dbReference type="GO" id="GO:0055085">
    <property type="term" value="P:transmembrane transport"/>
    <property type="evidence" value="ECO:0007669"/>
    <property type="project" value="InterPro"/>
</dbReference>
<dbReference type="InterPro" id="IPR000515">
    <property type="entry name" value="MetI-like"/>
</dbReference>
<dbReference type="EMBL" id="FNIR01000001">
    <property type="protein sequence ID" value="SDN55344.1"/>
    <property type="molecule type" value="Genomic_DNA"/>
</dbReference>
<dbReference type="InterPro" id="IPR035906">
    <property type="entry name" value="MetI-like_sf"/>
</dbReference>
<dbReference type="OrthoDB" id="147639at2"/>
<dbReference type="PROSITE" id="PS50928">
    <property type="entry name" value="ABC_TM1"/>
    <property type="match status" value="1"/>
</dbReference>
<dbReference type="STRING" id="1052260.SAMN05660199_00261"/>
<keyword evidence="3" id="KW-1003">Cell membrane</keyword>
<dbReference type="PANTHER" id="PTHR30465:SF0">
    <property type="entry name" value="OLIGOPEPTIDE TRANSPORT SYSTEM PERMEASE PROTEIN APPB"/>
    <property type="match status" value="1"/>
</dbReference>
<protein>
    <submittedName>
        <fullName evidence="9">Peptide/nickel transport system permease protein</fullName>
    </submittedName>
</protein>
<evidence type="ECO:0000256" key="7">
    <source>
        <dbReference type="RuleBase" id="RU363032"/>
    </source>
</evidence>
<dbReference type="CDD" id="cd06261">
    <property type="entry name" value="TM_PBP2"/>
    <property type="match status" value="1"/>
</dbReference>
<evidence type="ECO:0000256" key="1">
    <source>
        <dbReference type="ARBA" id="ARBA00004651"/>
    </source>
</evidence>
<keyword evidence="10" id="KW-1185">Reference proteome</keyword>
<evidence type="ECO:0000313" key="10">
    <source>
        <dbReference type="Proteomes" id="UP000199088"/>
    </source>
</evidence>
<dbReference type="Gene3D" id="1.10.3720.10">
    <property type="entry name" value="MetI-like"/>
    <property type="match status" value="1"/>
</dbReference>
<proteinExistence type="inferred from homology"/>
<accession>A0A1H0CBQ5</accession>
<evidence type="ECO:0000259" key="8">
    <source>
        <dbReference type="PROSITE" id="PS50928"/>
    </source>
</evidence>
<dbReference type="PANTHER" id="PTHR30465">
    <property type="entry name" value="INNER MEMBRANE ABC TRANSPORTER"/>
    <property type="match status" value="1"/>
</dbReference>
<dbReference type="RefSeq" id="WP_091238235.1">
    <property type="nucleotide sequence ID" value="NZ_FNIR01000001.1"/>
</dbReference>
<dbReference type="Pfam" id="PF00528">
    <property type="entry name" value="BPD_transp_1"/>
    <property type="match status" value="1"/>
</dbReference>
<dbReference type="AlphaFoldDB" id="A0A1H0CBQ5"/>
<keyword evidence="5 7" id="KW-1133">Transmembrane helix</keyword>
<name>A0A1H0CBQ5_9ACTN</name>
<evidence type="ECO:0000256" key="4">
    <source>
        <dbReference type="ARBA" id="ARBA00022692"/>
    </source>
</evidence>